<dbReference type="PANTHER" id="PTHR32309:SF13">
    <property type="entry name" value="FERRIC ENTEROBACTIN TRANSPORT PROTEIN FEPE"/>
    <property type="match status" value="1"/>
</dbReference>
<comment type="caution">
    <text evidence="4">The sequence shown here is derived from an EMBL/GenBank/DDBJ whole genome shotgun (WGS) entry which is preliminary data.</text>
</comment>
<evidence type="ECO:0000256" key="3">
    <source>
        <dbReference type="SAM" id="MobiDB-lite"/>
    </source>
</evidence>
<keyword evidence="4" id="KW-0418">Kinase</keyword>
<accession>A0A934WL34</accession>
<dbReference type="InterPro" id="IPR005702">
    <property type="entry name" value="Wzc-like_C"/>
</dbReference>
<dbReference type="EMBL" id="JAEPWM010000001">
    <property type="protein sequence ID" value="MBK6005151.1"/>
    <property type="molecule type" value="Genomic_DNA"/>
</dbReference>
<keyword evidence="2" id="KW-0067">ATP-binding</keyword>
<keyword evidence="1" id="KW-0547">Nucleotide-binding</keyword>
<dbReference type="AlphaFoldDB" id="A0A934WL34"/>
<protein>
    <submittedName>
        <fullName evidence="4">CpsD/CapB family tyrosine-protein kinase</fullName>
    </submittedName>
</protein>
<dbReference type="GO" id="GO:0005886">
    <property type="term" value="C:plasma membrane"/>
    <property type="evidence" value="ECO:0007669"/>
    <property type="project" value="TreeGrafter"/>
</dbReference>
<dbReference type="GO" id="GO:0004713">
    <property type="term" value="F:protein tyrosine kinase activity"/>
    <property type="evidence" value="ECO:0007669"/>
    <property type="project" value="TreeGrafter"/>
</dbReference>
<feature type="region of interest" description="Disordered" evidence="3">
    <location>
        <begin position="12"/>
        <end position="41"/>
    </location>
</feature>
<dbReference type="Gene3D" id="3.40.50.300">
    <property type="entry name" value="P-loop containing nucleotide triphosphate hydrolases"/>
    <property type="match status" value="1"/>
</dbReference>
<evidence type="ECO:0000313" key="5">
    <source>
        <dbReference type="Proteomes" id="UP000630528"/>
    </source>
</evidence>
<reference evidence="4" key="2">
    <citation type="submission" date="2021-01" db="EMBL/GenBank/DDBJ databases">
        <authorList>
            <person name="Kang M."/>
        </authorList>
    </citation>
    <scope>NUCLEOTIDE SEQUENCE</scope>
    <source>
        <strain evidence="4">KACC 17527</strain>
    </source>
</reference>
<organism evidence="4 5">
    <name type="scientific">Ramlibacter ginsenosidimutans</name>
    <dbReference type="NCBI Taxonomy" id="502333"/>
    <lineage>
        <taxon>Bacteria</taxon>
        <taxon>Pseudomonadati</taxon>
        <taxon>Pseudomonadota</taxon>
        <taxon>Betaproteobacteria</taxon>
        <taxon>Burkholderiales</taxon>
        <taxon>Comamonadaceae</taxon>
        <taxon>Ramlibacter</taxon>
    </lineage>
</organism>
<gene>
    <name evidence="4" type="ORF">JJB11_03525</name>
</gene>
<evidence type="ECO:0000256" key="1">
    <source>
        <dbReference type="ARBA" id="ARBA00022741"/>
    </source>
</evidence>
<dbReference type="RefSeq" id="WP_201166503.1">
    <property type="nucleotide sequence ID" value="NZ_JAEPWM010000001.1"/>
</dbReference>
<name>A0A934WL34_9BURK</name>
<dbReference type="InterPro" id="IPR027417">
    <property type="entry name" value="P-loop_NTPase"/>
</dbReference>
<keyword evidence="4" id="KW-0808">Transferase</keyword>
<evidence type="ECO:0000313" key="4">
    <source>
        <dbReference type="EMBL" id="MBK6005151.1"/>
    </source>
</evidence>
<feature type="compositionally biased region" description="Low complexity" evidence="3">
    <location>
        <begin position="13"/>
        <end position="28"/>
    </location>
</feature>
<reference evidence="4" key="1">
    <citation type="journal article" date="2012" name="J. Microbiol. Biotechnol.">
        <title>Ramlibacter ginsenosidimutans sp. nov., with ginsenoside-converting activity.</title>
        <authorList>
            <person name="Wang L."/>
            <person name="An D.S."/>
            <person name="Kim S.G."/>
            <person name="Jin F.X."/>
            <person name="Kim S.C."/>
            <person name="Lee S.T."/>
            <person name="Im W.T."/>
        </authorList>
    </citation>
    <scope>NUCLEOTIDE SEQUENCE</scope>
    <source>
        <strain evidence="4">KACC 17527</strain>
    </source>
</reference>
<keyword evidence="5" id="KW-1185">Reference proteome</keyword>
<dbReference type="Proteomes" id="UP000630528">
    <property type="component" value="Unassembled WGS sequence"/>
</dbReference>
<dbReference type="SUPFAM" id="SSF52540">
    <property type="entry name" value="P-loop containing nucleoside triphosphate hydrolases"/>
    <property type="match status" value="1"/>
</dbReference>
<proteinExistence type="predicted"/>
<sequence length="276" mass="29718">MERIKLAIERARQQAGAQAQPSSLAAAGDDPLRARGHPATSAADLGAPVDLLPLDPAHLERHRIVTLEQANPLRRAFDLLRTQVLQKMEENGWRTIAVTSPSMQSGKSVVAINLALSIAHHPSRTALLVDFDLRRPQVASYLGLPHGVSLNEVLAGEADLHSAIVHAGLPRFLVLPTQRKVAGAAEMLASDRVGRILATLRGEYAERIIVIDLPPVAAVDDAIAVLPRVDCVLLVVGSGTSTKREIEEAQRHLSRFNLLGVVVNKASADRVAQGYY</sequence>
<evidence type="ECO:0000256" key="2">
    <source>
        <dbReference type="ARBA" id="ARBA00022840"/>
    </source>
</evidence>
<dbReference type="InterPro" id="IPR050445">
    <property type="entry name" value="Bact_polysacc_biosynth/exp"/>
</dbReference>
<dbReference type="PANTHER" id="PTHR32309">
    <property type="entry name" value="TYROSINE-PROTEIN KINASE"/>
    <property type="match status" value="1"/>
</dbReference>
<dbReference type="CDD" id="cd05387">
    <property type="entry name" value="BY-kinase"/>
    <property type="match status" value="1"/>
</dbReference>